<keyword evidence="1" id="KW-0812">Transmembrane</keyword>
<feature type="transmembrane region" description="Helical" evidence="1">
    <location>
        <begin position="12"/>
        <end position="29"/>
    </location>
</feature>
<proteinExistence type="predicted"/>
<accession>A0A1I7V6N6</accession>
<reference evidence="3" key="2">
    <citation type="submission" date="2016-11" db="UniProtKB">
        <authorList>
            <consortium name="WormBaseParasite"/>
        </authorList>
    </citation>
    <scope>IDENTIFICATION</scope>
</reference>
<sequence>MHLPLSINHHKKNFCGVFSALPCMVFYIAEVTGKLADKLADCFEPAAITTTTTITTVIIATIKITVTTAAISTLTTITAITITTTITVAIAIIATTPIVA</sequence>
<reference evidence="2" key="1">
    <citation type="submission" date="2012-04" db="EMBL/GenBank/DDBJ databases">
        <title>The Genome Sequence of Loa loa.</title>
        <authorList>
            <consortium name="The Broad Institute Genome Sequencing Platform"/>
            <consortium name="Broad Institute Genome Sequencing Center for Infectious Disease"/>
            <person name="Nutman T.B."/>
            <person name="Fink D.L."/>
            <person name="Russ C."/>
            <person name="Young S."/>
            <person name="Zeng Q."/>
            <person name="Gargeya S."/>
            <person name="Alvarado L."/>
            <person name="Berlin A."/>
            <person name="Chapman S.B."/>
            <person name="Chen Z."/>
            <person name="Freedman E."/>
            <person name="Gellesch M."/>
            <person name="Goldberg J."/>
            <person name="Griggs A."/>
            <person name="Gujja S."/>
            <person name="Heilman E.R."/>
            <person name="Heiman D."/>
            <person name="Howarth C."/>
            <person name="Mehta T."/>
            <person name="Neiman D."/>
            <person name="Pearson M."/>
            <person name="Roberts A."/>
            <person name="Saif S."/>
            <person name="Shea T."/>
            <person name="Shenoy N."/>
            <person name="Sisk P."/>
            <person name="Stolte C."/>
            <person name="Sykes S."/>
            <person name="White J."/>
            <person name="Yandava C."/>
            <person name="Haas B."/>
            <person name="Henn M.R."/>
            <person name="Nusbaum C."/>
            <person name="Birren B."/>
        </authorList>
    </citation>
    <scope>NUCLEOTIDE SEQUENCE [LARGE SCALE GENOMIC DNA]</scope>
</reference>
<feature type="transmembrane region" description="Helical" evidence="1">
    <location>
        <begin position="77"/>
        <end position="99"/>
    </location>
</feature>
<evidence type="ECO:0000313" key="3">
    <source>
        <dbReference type="WBParaSite" id="EN70_10465"/>
    </source>
</evidence>
<keyword evidence="1" id="KW-0472">Membrane</keyword>
<evidence type="ECO:0000256" key="1">
    <source>
        <dbReference type="SAM" id="Phobius"/>
    </source>
</evidence>
<keyword evidence="2" id="KW-1185">Reference proteome</keyword>
<protein>
    <submittedName>
        <fullName evidence="3">Uncharacterized protein</fullName>
    </submittedName>
</protein>
<keyword evidence="1" id="KW-1133">Transmembrane helix</keyword>
<organism evidence="2 3">
    <name type="scientific">Loa loa</name>
    <name type="common">Eye worm</name>
    <name type="synonym">Filaria loa</name>
    <dbReference type="NCBI Taxonomy" id="7209"/>
    <lineage>
        <taxon>Eukaryota</taxon>
        <taxon>Metazoa</taxon>
        <taxon>Ecdysozoa</taxon>
        <taxon>Nematoda</taxon>
        <taxon>Chromadorea</taxon>
        <taxon>Rhabditida</taxon>
        <taxon>Spirurina</taxon>
        <taxon>Spiruromorpha</taxon>
        <taxon>Filarioidea</taxon>
        <taxon>Onchocercidae</taxon>
        <taxon>Loa</taxon>
    </lineage>
</organism>
<dbReference type="WBParaSite" id="EN70_10465">
    <property type="protein sequence ID" value="EN70_10465"/>
    <property type="gene ID" value="EN70_10465"/>
</dbReference>
<name>A0A1I7V6N6_LOALO</name>
<evidence type="ECO:0000313" key="2">
    <source>
        <dbReference type="Proteomes" id="UP000095285"/>
    </source>
</evidence>
<dbReference type="Proteomes" id="UP000095285">
    <property type="component" value="Unassembled WGS sequence"/>
</dbReference>
<dbReference type="AlphaFoldDB" id="A0A1I7V6N6"/>